<protein>
    <recommendedName>
        <fullName evidence="3">Lipoprotein</fullName>
    </recommendedName>
</protein>
<sequence>MKRYCFLLMLAVIALACRSKETKKEIKDVDVQTKTFMVDADTVLVDTLLINERDTAFVIKPKVAQDPTLQEKKEFEINVLFSNKKWPTLNFKQAIGADLYLVKDLDGDDEPELLLRPEWFSSCWASINLFSLKDNAWKLIKKGSMYYCADEYPLSKRIEEKEDRYYLLTDSLADDNFIINKNEIKF</sequence>
<evidence type="ECO:0008006" key="3">
    <source>
        <dbReference type="Google" id="ProtNLM"/>
    </source>
</evidence>
<proteinExistence type="predicted"/>
<dbReference type="Proteomes" id="UP001517247">
    <property type="component" value="Unassembled WGS sequence"/>
</dbReference>
<organism evidence="1 2">
    <name type="scientific">Pedobacter ureilyticus</name>
    <dbReference type="NCBI Taxonomy" id="1393051"/>
    <lineage>
        <taxon>Bacteria</taxon>
        <taxon>Pseudomonadati</taxon>
        <taxon>Bacteroidota</taxon>
        <taxon>Sphingobacteriia</taxon>
        <taxon>Sphingobacteriales</taxon>
        <taxon>Sphingobacteriaceae</taxon>
        <taxon>Pedobacter</taxon>
    </lineage>
</organism>
<reference evidence="1 2" key="1">
    <citation type="submission" date="2024-12" db="EMBL/GenBank/DDBJ databases">
        <authorList>
            <person name="Hu S."/>
        </authorList>
    </citation>
    <scope>NUCLEOTIDE SEQUENCE [LARGE SCALE GENOMIC DNA]</scope>
    <source>
        <strain evidence="1 2">THG-T11</strain>
    </source>
</reference>
<name>A0ABW9J6C9_9SPHI</name>
<keyword evidence="2" id="KW-1185">Reference proteome</keyword>
<dbReference type="RefSeq" id="WP_138722806.1">
    <property type="nucleotide sequence ID" value="NZ_SSHJ02000006.1"/>
</dbReference>
<evidence type="ECO:0000313" key="2">
    <source>
        <dbReference type="Proteomes" id="UP001517247"/>
    </source>
</evidence>
<dbReference type="PROSITE" id="PS51257">
    <property type="entry name" value="PROKAR_LIPOPROTEIN"/>
    <property type="match status" value="1"/>
</dbReference>
<dbReference type="EMBL" id="SSHJ02000006">
    <property type="protein sequence ID" value="MFN0255675.1"/>
    <property type="molecule type" value="Genomic_DNA"/>
</dbReference>
<gene>
    <name evidence="1" type="ORF">E6A44_008835</name>
</gene>
<accession>A0ABW9J6C9</accession>
<evidence type="ECO:0000313" key="1">
    <source>
        <dbReference type="EMBL" id="MFN0255675.1"/>
    </source>
</evidence>
<comment type="caution">
    <text evidence="1">The sequence shown here is derived from an EMBL/GenBank/DDBJ whole genome shotgun (WGS) entry which is preliminary data.</text>
</comment>